<feature type="coiled-coil region" evidence="1">
    <location>
        <begin position="301"/>
        <end position="328"/>
    </location>
</feature>
<dbReference type="Proteomes" id="UP000256519">
    <property type="component" value="Unassembled WGS sequence"/>
</dbReference>
<proteinExistence type="predicted"/>
<evidence type="ECO:0000256" key="1">
    <source>
        <dbReference type="SAM" id="Coils"/>
    </source>
</evidence>
<dbReference type="AlphaFoldDB" id="A0A3D8WXE2"/>
<feature type="coiled-coil region" evidence="1">
    <location>
        <begin position="451"/>
        <end position="485"/>
    </location>
</feature>
<evidence type="ECO:0000313" key="3">
    <source>
        <dbReference type="Proteomes" id="UP000256519"/>
    </source>
</evidence>
<dbReference type="Gene3D" id="3.40.50.300">
    <property type="entry name" value="P-loop containing nucleotide triphosphate hydrolases"/>
    <property type="match status" value="1"/>
</dbReference>
<gene>
    <name evidence="2" type="ORF">C3744_23465</name>
</gene>
<sequence length="652" mass="75255">MIKSSAKLKINKLELIGRDKNYIVEFHNGLNIIYGDSDTGKSSILNLVNYLLGSKNVYMYEELEVHGTDALLEVLLNDEVFTIKRNIHNANDFIEVYPSNIEDMENTFPLQLGPDYKKAGSDGFFSDFLLESLNIPLVEVKQAPTKPDSKTIRVSFRDIFKFCYLNQDDVGNKDILDRKNFVVFTKNKETFKFIHNLLDTQILQMEKELGEKRRKRSEILEEYNIVTSFLRDTRFDTEDSINHTLQQTNLELNFIESEISKINATLLSDTNKFENLRQDIFLLEKQINESHTEKAIKETQLEQNIRLKKEYKKDIDKLEASIEVKEIIPDTEEEIDLSCPVCDGSIVIDLKDNPIIQYEPEILKNEIKKLKLRINDIDGLIIEQRNAIYLIEDNLIRWKRQLGEYKNTLDMNTKEIISPYLAQRDELTSKRAALHETKQRVLYFQKIRTKLNKLNQSAETIVEQIAELGEKLEELKKDTPELEKVINDISDILSEYLNTIPIRNAHGISINKNSFLPIVRKKDYYNLTSGGLRTIVSVGYFISLLIYGAKNNSYLPTLLMIDTIGKYLGTNNIASSTSKDIADDEELKDPKKYGNLYKYLINLSETLSETYQIIVVDNQLPSDLENQLTQYVVKHFSVDGVGDSKGFIDNAE</sequence>
<accession>A0A3D8WXE2</accession>
<name>A0A3D8WXE2_PRIMG</name>
<keyword evidence="1" id="KW-0175">Coiled coil</keyword>
<organism evidence="2 3">
    <name type="scientific">Priestia megaterium</name>
    <name type="common">Bacillus megaterium</name>
    <dbReference type="NCBI Taxonomy" id="1404"/>
    <lineage>
        <taxon>Bacteria</taxon>
        <taxon>Bacillati</taxon>
        <taxon>Bacillota</taxon>
        <taxon>Bacilli</taxon>
        <taxon>Bacillales</taxon>
        <taxon>Bacillaceae</taxon>
        <taxon>Priestia</taxon>
    </lineage>
</organism>
<dbReference type="EMBL" id="PQWM01000031">
    <property type="protein sequence ID" value="RDZ10381.1"/>
    <property type="molecule type" value="Genomic_DNA"/>
</dbReference>
<feature type="coiled-coil region" evidence="1">
    <location>
        <begin position="202"/>
        <end position="265"/>
    </location>
</feature>
<evidence type="ECO:0000313" key="2">
    <source>
        <dbReference type="EMBL" id="RDZ10381.1"/>
    </source>
</evidence>
<dbReference type="InterPro" id="IPR027417">
    <property type="entry name" value="P-loop_NTPase"/>
</dbReference>
<protein>
    <recommendedName>
        <fullName evidence="4">Rad50/SbcC-type AAA domain-containing protein</fullName>
    </recommendedName>
</protein>
<comment type="caution">
    <text evidence="2">The sequence shown here is derived from an EMBL/GenBank/DDBJ whole genome shotgun (WGS) entry which is preliminary data.</text>
</comment>
<evidence type="ECO:0008006" key="4">
    <source>
        <dbReference type="Google" id="ProtNLM"/>
    </source>
</evidence>
<reference evidence="2" key="1">
    <citation type="journal article" date="2018" name="Appl. Environ. Microbiol.">
        <title>Antimicrobial susceptibility testing and tentative epidemiological cut-off values of five Bacillus species relevant for use as animal feed additives or for plant protection.</title>
        <authorList>
            <person name="Agerso Y."/>
            <person name="Stuer-Lauridsen B."/>
            <person name="Bjerre K."/>
            <person name="Jensen M.G."/>
            <person name="Johansen E."/>
            <person name="Bennedsen M."/>
            <person name="Brockmann E."/>
            <person name="Nielsen B."/>
        </authorList>
    </citation>
    <scope>NUCLEOTIDE SEQUENCE [LARGE SCALE GENOMIC DNA]</scope>
    <source>
        <strain evidence="2">CHCC20162</strain>
    </source>
</reference>
<dbReference type="RefSeq" id="WP_116077416.1">
    <property type="nucleotide sequence ID" value="NZ_CP187631.1"/>
</dbReference>